<name>A0A1V6NFY0_PENPO</name>
<dbReference type="Proteomes" id="UP000191408">
    <property type="component" value="Unassembled WGS sequence"/>
</dbReference>
<dbReference type="EMBL" id="MDYM01000009">
    <property type="protein sequence ID" value="OQD63447.1"/>
    <property type="molecule type" value="Genomic_DNA"/>
</dbReference>
<comment type="caution">
    <text evidence="1">The sequence shown here is derived from an EMBL/GenBank/DDBJ whole genome shotgun (WGS) entry which is preliminary data.</text>
</comment>
<dbReference type="OrthoDB" id="3009558at2759"/>
<dbReference type="AlphaFoldDB" id="A0A1V6NFY0"/>
<protein>
    <submittedName>
        <fullName evidence="1">Uncharacterized protein</fullName>
    </submittedName>
</protein>
<organism evidence="1 2">
    <name type="scientific">Penicillium polonicum</name>
    <dbReference type="NCBI Taxonomy" id="60169"/>
    <lineage>
        <taxon>Eukaryota</taxon>
        <taxon>Fungi</taxon>
        <taxon>Dikarya</taxon>
        <taxon>Ascomycota</taxon>
        <taxon>Pezizomycotina</taxon>
        <taxon>Eurotiomycetes</taxon>
        <taxon>Eurotiomycetidae</taxon>
        <taxon>Eurotiales</taxon>
        <taxon>Aspergillaceae</taxon>
        <taxon>Penicillium</taxon>
    </lineage>
</organism>
<evidence type="ECO:0000313" key="1">
    <source>
        <dbReference type="EMBL" id="OQD63447.1"/>
    </source>
</evidence>
<sequence>MGRRVTNACVGTVIASCPLGKRSFKLNALKTNASAWGDKGAAAARALLEPNVTNANQQLIRTHHPFLSNLDLVWMVEESNNKWLAFWLRRTLTHTSMGFRCRITNVSPSINMEDAKEVAAKHRWNGYERLKRAVRKFLGNKIDRRQLQEATEQIDASETKFPTVAITTLSVEDIQRSLQLELDLEDGEMQGVQPLPLPPLLGIQPKT</sequence>
<reference evidence="2" key="1">
    <citation type="journal article" date="2017" name="Nat. Microbiol.">
        <title>Global analysis of biosynthetic gene clusters reveals vast potential of secondary metabolite production in Penicillium species.</title>
        <authorList>
            <person name="Nielsen J.C."/>
            <person name="Grijseels S."/>
            <person name="Prigent S."/>
            <person name="Ji B."/>
            <person name="Dainat J."/>
            <person name="Nielsen K.F."/>
            <person name="Frisvad J.C."/>
            <person name="Workman M."/>
            <person name="Nielsen J."/>
        </authorList>
    </citation>
    <scope>NUCLEOTIDE SEQUENCE [LARGE SCALE GENOMIC DNA]</scope>
    <source>
        <strain evidence="2">IBT 4502</strain>
    </source>
</reference>
<accession>A0A1V6NFY0</accession>
<evidence type="ECO:0000313" key="2">
    <source>
        <dbReference type="Proteomes" id="UP000191408"/>
    </source>
</evidence>
<proteinExistence type="predicted"/>
<dbReference type="STRING" id="60169.A0A1V6NFY0"/>
<keyword evidence="2" id="KW-1185">Reference proteome</keyword>
<dbReference type="PROSITE" id="PS51257">
    <property type="entry name" value="PROKAR_LIPOPROTEIN"/>
    <property type="match status" value="1"/>
</dbReference>
<gene>
    <name evidence="1" type="ORF">PENPOL_c009G05092</name>
</gene>